<protein>
    <submittedName>
        <fullName evidence="4">Arylsulfatase</fullName>
    </submittedName>
</protein>
<dbReference type="PANTHER" id="PTHR45953">
    <property type="entry name" value="IDURONATE 2-SULFATASE"/>
    <property type="match status" value="1"/>
</dbReference>
<keyword evidence="2" id="KW-0378">Hydrolase</keyword>
<dbReference type="RefSeq" id="WP_136082024.1">
    <property type="nucleotide sequence ID" value="NZ_CAAHFG010000003.1"/>
</dbReference>
<dbReference type="GO" id="GO:0005737">
    <property type="term" value="C:cytoplasm"/>
    <property type="evidence" value="ECO:0007669"/>
    <property type="project" value="TreeGrafter"/>
</dbReference>
<keyword evidence="5" id="KW-1185">Reference proteome</keyword>
<name>A0A6C2U8U3_PONDE</name>
<evidence type="ECO:0000256" key="1">
    <source>
        <dbReference type="ARBA" id="ARBA00022723"/>
    </source>
</evidence>
<evidence type="ECO:0000256" key="2">
    <source>
        <dbReference type="ARBA" id="ARBA00022801"/>
    </source>
</evidence>
<dbReference type="Gene3D" id="3.40.720.10">
    <property type="entry name" value="Alkaline Phosphatase, subunit A"/>
    <property type="match status" value="1"/>
</dbReference>
<dbReference type="EMBL" id="CAAHFG010000003">
    <property type="protein sequence ID" value="VGO16528.1"/>
    <property type="molecule type" value="Genomic_DNA"/>
</dbReference>
<gene>
    <name evidence="4" type="ORF">PDESU_05119</name>
</gene>
<dbReference type="InterPro" id="IPR017850">
    <property type="entry name" value="Alkaline_phosphatase_core_sf"/>
</dbReference>
<dbReference type="Proteomes" id="UP000366872">
    <property type="component" value="Unassembled WGS sequence"/>
</dbReference>
<dbReference type="PANTHER" id="PTHR45953:SF1">
    <property type="entry name" value="IDURONATE 2-SULFATASE"/>
    <property type="match status" value="1"/>
</dbReference>
<evidence type="ECO:0000313" key="4">
    <source>
        <dbReference type="EMBL" id="VGO16528.1"/>
    </source>
</evidence>
<reference evidence="4 5" key="1">
    <citation type="submission" date="2019-04" db="EMBL/GenBank/DDBJ databases">
        <authorList>
            <person name="Van Vliet M D."/>
        </authorList>
    </citation>
    <scope>NUCLEOTIDE SEQUENCE [LARGE SCALE GENOMIC DNA]</scope>
    <source>
        <strain evidence="4 5">F1</strain>
    </source>
</reference>
<keyword evidence="1" id="KW-0479">Metal-binding</keyword>
<feature type="domain" description="N-sulphoglucosamine sulphohydrolase C-terminal" evidence="3">
    <location>
        <begin position="105"/>
        <end position="241"/>
    </location>
</feature>
<dbReference type="InterPro" id="IPR032506">
    <property type="entry name" value="SGSH_C"/>
</dbReference>
<dbReference type="Pfam" id="PF16347">
    <property type="entry name" value="SGSH_C"/>
    <property type="match status" value="1"/>
</dbReference>
<dbReference type="SUPFAM" id="SSF53649">
    <property type="entry name" value="Alkaline phosphatase-like"/>
    <property type="match status" value="1"/>
</dbReference>
<dbReference type="AlphaFoldDB" id="A0A6C2U8U3"/>
<organism evidence="4 5">
    <name type="scientific">Pontiella desulfatans</name>
    <dbReference type="NCBI Taxonomy" id="2750659"/>
    <lineage>
        <taxon>Bacteria</taxon>
        <taxon>Pseudomonadati</taxon>
        <taxon>Kiritimatiellota</taxon>
        <taxon>Kiritimatiellia</taxon>
        <taxon>Kiritimatiellales</taxon>
        <taxon>Pontiellaceae</taxon>
        <taxon>Pontiella</taxon>
    </lineage>
</organism>
<evidence type="ECO:0000259" key="3">
    <source>
        <dbReference type="Pfam" id="PF16347"/>
    </source>
</evidence>
<accession>A0A6C2U8U3</accession>
<sequence length="261" mass="28712">MGPIDFTGLMVSMGPPHNPYAAPAEYLAMYDDVAITPRPNVPASRFSYSDYLNYYAMITSIDENMGRLDAAIEAAGLSDDTIFVFTSDHGDMLGSLGQSLKQRPWEESINIPFLIRYPRGIAAGQQPDWLFSSIDVMPTLLGLCKIDVPGNLQGVDYSSTFTGTSNAERDAVYLFNVQAGSGPGVDWRGIRTENWTYAYHEGGDWVLYNLENDPYQLNNLVDNAEYEQVKAALAAQLETMRIELGDTTELVGDSPSAIVLP</sequence>
<dbReference type="GO" id="GO:0046872">
    <property type="term" value="F:metal ion binding"/>
    <property type="evidence" value="ECO:0007669"/>
    <property type="project" value="UniProtKB-KW"/>
</dbReference>
<evidence type="ECO:0000313" key="5">
    <source>
        <dbReference type="Proteomes" id="UP000366872"/>
    </source>
</evidence>
<proteinExistence type="predicted"/>
<dbReference type="GO" id="GO:0008484">
    <property type="term" value="F:sulfuric ester hydrolase activity"/>
    <property type="evidence" value="ECO:0007669"/>
    <property type="project" value="TreeGrafter"/>
</dbReference>